<evidence type="ECO:0000256" key="2">
    <source>
        <dbReference type="ARBA" id="ARBA00022664"/>
    </source>
</evidence>
<evidence type="ECO:0000256" key="3">
    <source>
        <dbReference type="ARBA" id="ARBA00022737"/>
    </source>
</evidence>
<dbReference type="CDD" id="cd12231">
    <property type="entry name" value="RRM2_U2AF65"/>
    <property type="match status" value="1"/>
</dbReference>
<feature type="domain" description="RRM" evidence="10">
    <location>
        <begin position="213"/>
        <end position="293"/>
    </location>
</feature>
<keyword evidence="6 8" id="KW-0539">Nucleus</keyword>
<name>A0A8H7PU67_9FUNG</name>
<dbReference type="FunFam" id="3.30.70.330:FF:000676">
    <property type="entry name" value="U2 snRNP auxiliary factor large subunit"/>
    <property type="match status" value="1"/>
</dbReference>
<dbReference type="CDD" id="cd12232">
    <property type="entry name" value="RRM3_U2AF65"/>
    <property type="match status" value="1"/>
</dbReference>
<keyword evidence="3" id="KW-0677">Repeat</keyword>
<evidence type="ECO:0000256" key="6">
    <source>
        <dbReference type="ARBA" id="ARBA00023242"/>
    </source>
</evidence>
<feature type="region of interest" description="Disordered" evidence="9">
    <location>
        <begin position="1"/>
        <end position="153"/>
    </location>
</feature>
<dbReference type="SMART" id="SM00360">
    <property type="entry name" value="RRM"/>
    <property type="match status" value="3"/>
</dbReference>
<dbReference type="PANTHER" id="PTHR23139">
    <property type="entry name" value="RNA-BINDING PROTEIN"/>
    <property type="match status" value="1"/>
</dbReference>
<dbReference type="GO" id="GO:0003723">
    <property type="term" value="F:RNA binding"/>
    <property type="evidence" value="ECO:0007669"/>
    <property type="project" value="UniProtKB-UniRule"/>
</dbReference>
<dbReference type="OrthoDB" id="10266058at2759"/>
<organism evidence="11 12">
    <name type="scientific">Umbelopsis vinacea</name>
    <dbReference type="NCBI Taxonomy" id="44442"/>
    <lineage>
        <taxon>Eukaryota</taxon>
        <taxon>Fungi</taxon>
        <taxon>Fungi incertae sedis</taxon>
        <taxon>Mucoromycota</taxon>
        <taxon>Mucoromycotina</taxon>
        <taxon>Umbelopsidomycetes</taxon>
        <taxon>Umbelopsidales</taxon>
        <taxon>Umbelopsidaceae</taxon>
        <taxon>Umbelopsis</taxon>
    </lineage>
</organism>
<evidence type="ECO:0000259" key="10">
    <source>
        <dbReference type="PROSITE" id="PS50102"/>
    </source>
</evidence>
<accession>A0A8H7PU67</accession>
<dbReference type="GO" id="GO:0008380">
    <property type="term" value="P:RNA splicing"/>
    <property type="evidence" value="ECO:0007669"/>
    <property type="project" value="UniProtKB-KW"/>
</dbReference>
<dbReference type="CDD" id="cd12230">
    <property type="entry name" value="RRM1_U2AF65"/>
    <property type="match status" value="1"/>
</dbReference>
<dbReference type="FunFam" id="3.30.70.330:FF:000097">
    <property type="entry name" value="U2 snRNP auxiliary factor large subunit"/>
    <property type="match status" value="1"/>
</dbReference>
<dbReference type="Proteomes" id="UP000612746">
    <property type="component" value="Unassembled WGS sequence"/>
</dbReference>
<dbReference type="InterPro" id="IPR035979">
    <property type="entry name" value="RBD_domain_sf"/>
</dbReference>
<feature type="domain" description="RRM" evidence="10">
    <location>
        <begin position="321"/>
        <end position="399"/>
    </location>
</feature>
<evidence type="ECO:0000313" key="12">
    <source>
        <dbReference type="Proteomes" id="UP000612746"/>
    </source>
</evidence>
<dbReference type="PROSITE" id="PS50102">
    <property type="entry name" value="RRM"/>
    <property type="match status" value="2"/>
</dbReference>
<keyword evidence="12" id="KW-1185">Reference proteome</keyword>
<dbReference type="SUPFAM" id="SSF54928">
    <property type="entry name" value="RNA-binding domain, RBD"/>
    <property type="match status" value="2"/>
</dbReference>
<keyword evidence="2 8" id="KW-0507">mRNA processing</keyword>
<evidence type="ECO:0000256" key="7">
    <source>
        <dbReference type="PROSITE-ProRule" id="PRU00176"/>
    </source>
</evidence>
<keyword evidence="5 8" id="KW-0508">mRNA splicing</keyword>
<proteinExistence type="inferred from homology"/>
<dbReference type="SMART" id="SM00361">
    <property type="entry name" value="RRM_1"/>
    <property type="match status" value="1"/>
</dbReference>
<dbReference type="NCBIfam" id="TIGR01642">
    <property type="entry name" value="U2AF_lg"/>
    <property type="match status" value="1"/>
</dbReference>
<comment type="function">
    <text evidence="8">Necessary for the splicing of pre-mRNA.</text>
</comment>
<protein>
    <recommendedName>
        <fullName evidence="8">Splicing factor U2AF subunit</fullName>
    </recommendedName>
    <alternativeName>
        <fullName evidence="8">U2 snRNP auxiliary factor large subunit</fullName>
    </alternativeName>
</protein>
<sequence>MASSFLNSVGQQLSHPSGDPYYPDNGGYGANVDYYGGHGERDGSRSERGSERHYDRPRDRDRERDRDRDRRPRRERSRDRRDRDRGGRDRDRDRHRHSRRGSRDRERERDDYRRSSRRSRSPRQSSRHSRSGGDSTVVPLHLRPRKLDNWDRPPEGMEGMTAEQVKQAGLFVLPAQMGGRMGTGVDPGRAAVIGAADSANPVAVNATMARQSRRLYVGQIPYNINEEAIGEFFNSTMMQMSLATSAPVLSVQVNHDKNYAFVEFHHPDQATAALAFDGISFQGQALKIRRPKDYQPAFGYNEAPAVHVPGLVSTNVPDTPNKIYVGGLPTYLNDEQVMELLKSFGELRAFNLVKDTQTGQSKGFGFCEYVDPSVTDLACQGLNNMELGDRKLIVQRASVGSKGMPMDTAMPLSAPYTVTATGVTDQEATKVVQLMNMVTPEELEDPSEYQEIWEDVQEECSKFGALVDMKIPRPQEGNVVPGLGMIFIRYDNTDDSLTALKALAGRKFADRTVLASFYDEQKYEADEF</sequence>
<comment type="similarity">
    <text evidence="8">Belongs to the splicing factor SR family.</text>
</comment>
<evidence type="ECO:0000256" key="9">
    <source>
        <dbReference type="SAM" id="MobiDB-lite"/>
    </source>
</evidence>
<feature type="compositionally biased region" description="Basic residues" evidence="9">
    <location>
        <begin position="115"/>
        <end position="130"/>
    </location>
</feature>
<comment type="caution">
    <text evidence="11">The sequence shown here is derived from an EMBL/GenBank/DDBJ whole genome shotgun (WGS) entry which is preliminary data.</text>
</comment>
<feature type="compositionally biased region" description="Basic and acidic residues" evidence="9">
    <location>
        <begin position="101"/>
        <end position="114"/>
    </location>
</feature>
<dbReference type="InterPro" id="IPR012677">
    <property type="entry name" value="Nucleotide-bd_a/b_plait_sf"/>
</dbReference>
<dbReference type="GO" id="GO:0006397">
    <property type="term" value="P:mRNA processing"/>
    <property type="evidence" value="ECO:0007669"/>
    <property type="project" value="UniProtKB-KW"/>
</dbReference>
<keyword evidence="4 7" id="KW-0694">RNA-binding</keyword>
<evidence type="ECO:0000313" key="11">
    <source>
        <dbReference type="EMBL" id="KAG2179296.1"/>
    </source>
</evidence>
<evidence type="ECO:0000256" key="8">
    <source>
        <dbReference type="RuleBase" id="RU364135"/>
    </source>
</evidence>
<dbReference type="InterPro" id="IPR000504">
    <property type="entry name" value="RRM_dom"/>
</dbReference>
<feature type="compositionally biased region" description="Polar residues" evidence="9">
    <location>
        <begin position="1"/>
        <end position="15"/>
    </location>
</feature>
<evidence type="ECO:0000256" key="5">
    <source>
        <dbReference type="ARBA" id="ARBA00023187"/>
    </source>
</evidence>
<dbReference type="AlphaFoldDB" id="A0A8H7PU67"/>
<dbReference type="InterPro" id="IPR003954">
    <property type="entry name" value="RRM_euk-type"/>
</dbReference>
<evidence type="ECO:0000256" key="1">
    <source>
        <dbReference type="ARBA" id="ARBA00004123"/>
    </source>
</evidence>
<dbReference type="InterPro" id="IPR006529">
    <property type="entry name" value="U2AF_lg"/>
</dbReference>
<feature type="compositionally biased region" description="Basic and acidic residues" evidence="9">
    <location>
        <begin position="38"/>
        <end position="92"/>
    </location>
</feature>
<gene>
    <name evidence="11" type="ORF">INT44_006141</name>
</gene>
<dbReference type="EMBL" id="JAEPRA010000010">
    <property type="protein sequence ID" value="KAG2179296.1"/>
    <property type="molecule type" value="Genomic_DNA"/>
</dbReference>
<dbReference type="GO" id="GO:0005634">
    <property type="term" value="C:nucleus"/>
    <property type="evidence" value="ECO:0007669"/>
    <property type="project" value="UniProtKB-SubCell"/>
</dbReference>
<dbReference type="Gene3D" id="3.30.70.330">
    <property type="match status" value="3"/>
</dbReference>
<evidence type="ECO:0000256" key="4">
    <source>
        <dbReference type="ARBA" id="ARBA00022884"/>
    </source>
</evidence>
<reference evidence="11" key="1">
    <citation type="submission" date="2020-12" db="EMBL/GenBank/DDBJ databases">
        <title>Metabolic potential, ecology and presence of endohyphal bacteria is reflected in genomic diversity of Mucoromycotina.</title>
        <authorList>
            <person name="Muszewska A."/>
            <person name="Okrasinska A."/>
            <person name="Steczkiewicz K."/>
            <person name="Drgas O."/>
            <person name="Orlowska M."/>
            <person name="Perlinska-Lenart U."/>
            <person name="Aleksandrzak-Piekarczyk T."/>
            <person name="Szatraj K."/>
            <person name="Zielenkiewicz U."/>
            <person name="Pilsyk S."/>
            <person name="Malc E."/>
            <person name="Mieczkowski P."/>
            <person name="Kruszewska J.S."/>
            <person name="Biernat P."/>
            <person name="Pawlowska J."/>
        </authorList>
    </citation>
    <scope>NUCLEOTIDE SEQUENCE</scope>
    <source>
        <strain evidence="11">WA0000051536</strain>
    </source>
</reference>
<dbReference type="Pfam" id="PF00076">
    <property type="entry name" value="RRM_1"/>
    <property type="match status" value="2"/>
</dbReference>
<comment type="subcellular location">
    <subcellularLocation>
        <location evidence="1 8">Nucleus</location>
    </subcellularLocation>
</comment>